<keyword evidence="2" id="KW-0812">Transmembrane</keyword>
<feature type="compositionally biased region" description="Polar residues" evidence="1">
    <location>
        <begin position="31"/>
        <end position="44"/>
    </location>
</feature>
<dbReference type="Proteomes" id="UP000307074">
    <property type="component" value="Chromosome"/>
</dbReference>
<dbReference type="Pfam" id="PF13240">
    <property type="entry name" value="Zn_Ribbon_1"/>
    <property type="match status" value="1"/>
</dbReference>
<reference evidence="3 4" key="1">
    <citation type="submission" date="2018-07" db="EMBL/GenBank/DDBJ databases">
        <authorList>
            <person name="Feyereisen M."/>
        </authorList>
    </citation>
    <scope>NUCLEOTIDE SEQUENCE [LARGE SCALE GENOMIC DNA]</scope>
    <source>
        <strain evidence="3 4">UCCLBBS449</strain>
    </source>
</reference>
<evidence type="ECO:0000256" key="2">
    <source>
        <dbReference type="SAM" id="Phobius"/>
    </source>
</evidence>
<dbReference type="InterPro" id="IPR046481">
    <property type="entry name" value="DUF6574"/>
</dbReference>
<feature type="transmembrane region" description="Helical" evidence="2">
    <location>
        <begin position="212"/>
        <end position="235"/>
    </location>
</feature>
<feature type="transmembrane region" description="Helical" evidence="2">
    <location>
        <begin position="93"/>
        <end position="119"/>
    </location>
</feature>
<feature type="transmembrane region" description="Helical" evidence="2">
    <location>
        <begin position="247"/>
        <end position="271"/>
    </location>
</feature>
<dbReference type="EMBL" id="CP031198">
    <property type="protein sequence ID" value="QCZ52237.1"/>
    <property type="molecule type" value="Genomic_DNA"/>
</dbReference>
<accession>A0A5B7XWH8</accession>
<dbReference type="InterPro" id="IPR026870">
    <property type="entry name" value="Zinc_ribbon_dom"/>
</dbReference>
<name>A0A5B7XWH8_LEVBR</name>
<evidence type="ECO:0000313" key="4">
    <source>
        <dbReference type="Proteomes" id="UP000307074"/>
    </source>
</evidence>
<dbReference type="RefSeq" id="WP_042521925.1">
    <property type="nucleotide sequence ID" value="NZ_CP031198.1"/>
</dbReference>
<feature type="region of interest" description="Disordered" evidence="1">
    <location>
        <begin position="31"/>
        <end position="61"/>
    </location>
</feature>
<gene>
    <name evidence="3" type="ORF">UCCLBBS449_0242</name>
</gene>
<keyword evidence="2" id="KW-1133">Transmembrane helix</keyword>
<evidence type="ECO:0000256" key="1">
    <source>
        <dbReference type="SAM" id="MobiDB-lite"/>
    </source>
</evidence>
<organism evidence="3 4">
    <name type="scientific">Levilactobacillus brevis</name>
    <name type="common">Lactobacillus brevis</name>
    <dbReference type="NCBI Taxonomy" id="1580"/>
    <lineage>
        <taxon>Bacteria</taxon>
        <taxon>Bacillati</taxon>
        <taxon>Bacillota</taxon>
        <taxon>Bacilli</taxon>
        <taxon>Lactobacillales</taxon>
        <taxon>Lactobacillaceae</taxon>
        <taxon>Levilactobacillus</taxon>
    </lineage>
</organism>
<evidence type="ECO:0000313" key="3">
    <source>
        <dbReference type="EMBL" id="QCZ52237.1"/>
    </source>
</evidence>
<dbReference type="Pfam" id="PF20214">
    <property type="entry name" value="DUF6574"/>
    <property type="match status" value="1"/>
</dbReference>
<protein>
    <submittedName>
        <fullName evidence="3">Putative membrane protein</fullName>
    </submittedName>
</protein>
<keyword evidence="2" id="KW-0472">Membrane</keyword>
<feature type="compositionally biased region" description="Low complexity" evidence="1">
    <location>
        <begin position="45"/>
        <end position="61"/>
    </location>
</feature>
<feature type="transmembrane region" description="Helical" evidence="2">
    <location>
        <begin position="139"/>
        <end position="162"/>
    </location>
</feature>
<feature type="transmembrane region" description="Helical" evidence="2">
    <location>
        <begin position="183"/>
        <end position="206"/>
    </location>
</feature>
<dbReference type="AlphaFoldDB" id="A0A5B7XWH8"/>
<sequence length="287" mass="31777">MTNTTKFCPHCGNEVQANAKFCPKCGQPLTTNSQNTSDKQPTANPTDQTTSSATSTQPNPSLERAKRFSGNFFSWWLATIRQPATLQANTHRYFGITAFLLEILVAVLTVATLAHRLAYAANSTLGSLTDQQVNFGGTIFKASFFLFIFLVLGCAIYVSLAYGFRKLLDINHTETYWDFTNRFASLTNLILIFNLIVFVLCLLTSSGNFGSFNVMLLFFSPVLLILNLGYIYSIIADVTTTRLDKFYTILLAEVALSLALFILFVIAGSLLGGSIGSYLEDFEHSFY</sequence>
<proteinExistence type="predicted"/>